<feature type="region of interest" description="Disordered" evidence="1">
    <location>
        <begin position="109"/>
        <end position="137"/>
    </location>
</feature>
<evidence type="ECO:0000256" key="1">
    <source>
        <dbReference type="SAM" id="MobiDB-lite"/>
    </source>
</evidence>
<keyword evidence="3" id="KW-1185">Reference proteome</keyword>
<reference evidence="2 3" key="1">
    <citation type="submission" date="2016-03" db="EMBL/GenBank/DDBJ databases">
        <title>Comparative genomics of Pseudogymnoascus destructans, the fungus causing white-nose syndrome of bats.</title>
        <authorList>
            <person name="Palmer J.M."/>
            <person name="Drees K.P."/>
            <person name="Foster J.T."/>
            <person name="Lindner D.L."/>
        </authorList>
    </citation>
    <scope>NUCLEOTIDE SEQUENCE [LARGE SCALE GENOMIC DNA]</scope>
    <source>
        <strain evidence="2 3">UAMH 10579</strain>
    </source>
</reference>
<sequence>MPISEEKQKVISKAIEDCGLSPDLFETFKKIAEDDDGFGNDALYRCIVQAGKTIKVLKETFNETILLSLAKLCPCFVNSRPTMTPARARLNPIVCSSFHRTIVPFRSRRPQQATNHARQQGTRAGEVTKAGLRNGFR</sequence>
<accession>A0A1B8GEX0</accession>
<evidence type="ECO:0000313" key="3">
    <source>
        <dbReference type="Proteomes" id="UP000091956"/>
    </source>
</evidence>
<gene>
    <name evidence="2" type="ORF">VE01_07674</name>
</gene>
<reference evidence="3" key="2">
    <citation type="journal article" date="2018" name="Nat. Commun.">
        <title>Extreme sensitivity to ultraviolet light in the fungal pathogen causing white-nose syndrome of bats.</title>
        <authorList>
            <person name="Palmer J.M."/>
            <person name="Drees K.P."/>
            <person name="Foster J.T."/>
            <person name="Lindner D.L."/>
        </authorList>
    </citation>
    <scope>NUCLEOTIDE SEQUENCE [LARGE SCALE GENOMIC DNA]</scope>
    <source>
        <strain evidence="3">UAMH 10579</strain>
    </source>
</reference>
<organism evidence="2 3">
    <name type="scientific">Pseudogymnoascus verrucosus</name>
    <dbReference type="NCBI Taxonomy" id="342668"/>
    <lineage>
        <taxon>Eukaryota</taxon>
        <taxon>Fungi</taxon>
        <taxon>Dikarya</taxon>
        <taxon>Ascomycota</taxon>
        <taxon>Pezizomycotina</taxon>
        <taxon>Leotiomycetes</taxon>
        <taxon>Thelebolales</taxon>
        <taxon>Thelebolaceae</taxon>
        <taxon>Pseudogymnoascus</taxon>
    </lineage>
</organism>
<proteinExistence type="predicted"/>
<dbReference type="RefSeq" id="XP_018128100.1">
    <property type="nucleotide sequence ID" value="XM_018277107.1"/>
</dbReference>
<dbReference type="EMBL" id="KV460244">
    <property type="protein sequence ID" value="OBT94367.1"/>
    <property type="molecule type" value="Genomic_DNA"/>
</dbReference>
<name>A0A1B8GEX0_9PEZI</name>
<dbReference type="GeneID" id="28841060"/>
<feature type="compositionally biased region" description="Polar residues" evidence="1">
    <location>
        <begin position="110"/>
        <end position="122"/>
    </location>
</feature>
<evidence type="ECO:0000313" key="2">
    <source>
        <dbReference type="EMBL" id="OBT94367.1"/>
    </source>
</evidence>
<dbReference type="AlphaFoldDB" id="A0A1B8GEX0"/>
<protein>
    <submittedName>
        <fullName evidence="2">Uncharacterized protein</fullName>
    </submittedName>
</protein>
<dbReference type="Proteomes" id="UP000091956">
    <property type="component" value="Unassembled WGS sequence"/>
</dbReference>